<comment type="caution">
    <text evidence="1">The sequence shown here is derived from an EMBL/GenBank/DDBJ whole genome shotgun (WGS) entry which is preliminary data.</text>
</comment>
<dbReference type="EMBL" id="JAOPJF010000009">
    <property type="protein sequence ID" value="KAK1148017.1"/>
    <property type="molecule type" value="Genomic_DNA"/>
</dbReference>
<evidence type="ECO:0000313" key="2">
    <source>
        <dbReference type="Proteomes" id="UP001177260"/>
    </source>
</evidence>
<gene>
    <name evidence="1" type="ORF">N8T08_010650</name>
</gene>
<proteinExistence type="predicted"/>
<sequence>MDILRRFPGVHWIWGGGISFVYEIHPSIVVKVPKSGEFERQQLQKELEIYRVFTQNPLCPSIVQCFLLSDSGIFLEYMRESLNLAHGDLRPENILLDRNRIKLSDFDCTAAIGTAYEACMAPYGRILNGNEPDQGECGTSGFMGPRTEQFALGSLYYLINYGFEVYGDRSLTENPYDHGPKVVDLLQNMDFPKLNGDPLIDNIIDRCWHNKYGTIKELAAYTETLLSDKTFVMESNGRGKNENDRMATAIQPSFFDRWRMMTSRIFQRVLQSLAWWWSSLLEGIRGKASIARQGYSNTHEDVNKNRLEQEVLSKKSFCQDLVERGLLRVLSSDEPERLGFTCEWYSEYILRRIILHSIDPELLHDAVLAFNARSVKEDWMPEDVLAILDQYQAHQIPSSFRWSMQAASEMEELYQCTQFFAADFISFALSKIPAASSQPLSPDEWRRVARSFYQLEIHRLLFRYGNWEVDKREQWDMYHRRFYVWELEQMICPVSRLSWANSLIQLKNVITAPTNDEQYRLLTPAVTGHVAHLPHDEMPVHRIGMDQTTLLENYRPEDMKRFPMLGVLDPNSGPSQVWIWSHLKMPAPDFVGSVATRELRRAGYVMWDSSRLETMGLLTHDPFRIPPPLDFIFWGQPPEEVMQSIMKRFRLYLMGARGWWAEGDESRLRWGKPCGFEDIDSEVRSFRDSITL</sequence>
<organism evidence="1 2">
    <name type="scientific">Aspergillus melleus</name>
    <dbReference type="NCBI Taxonomy" id="138277"/>
    <lineage>
        <taxon>Eukaryota</taxon>
        <taxon>Fungi</taxon>
        <taxon>Dikarya</taxon>
        <taxon>Ascomycota</taxon>
        <taxon>Pezizomycotina</taxon>
        <taxon>Eurotiomycetes</taxon>
        <taxon>Eurotiomycetidae</taxon>
        <taxon>Eurotiales</taxon>
        <taxon>Aspergillaceae</taxon>
        <taxon>Aspergillus</taxon>
        <taxon>Aspergillus subgen. Circumdati</taxon>
    </lineage>
</organism>
<dbReference type="Proteomes" id="UP001177260">
    <property type="component" value="Unassembled WGS sequence"/>
</dbReference>
<keyword evidence="2" id="KW-1185">Reference proteome</keyword>
<evidence type="ECO:0000313" key="1">
    <source>
        <dbReference type="EMBL" id="KAK1148017.1"/>
    </source>
</evidence>
<protein>
    <submittedName>
        <fullName evidence="1">Uncharacterized protein</fullName>
    </submittedName>
</protein>
<name>A0ACC3BBX2_9EURO</name>
<accession>A0ACC3BBX2</accession>
<reference evidence="1 2" key="1">
    <citation type="journal article" date="2023" name="ACS Omega">
        <title>Identification of the Neoaspergillic Acid Biosynthesis Gene Cluster by Establishing an In Vitro CRISPR-Ribonucleoprotein Genetic System in Aspergillus melleus.</title>
        <authorList>
            <person name="Yuan B."/>
            <person name="Grau M.F."/>
            <person name="Murata R.M."/>
            <person name="Torok T."/>
            <person name="Venkateswaran K."/>
            <person name="Stajich J.E."/>
            <person name="Wang C.C.C."/>
        </authorList>
    </citation>
    <scope>NUCLEOTIDE SEQUENCE [LARGE SCALE GENOMIC DNA]</scope>
    <source>
        <strain evidence="1 2">IMV 1140</strain>
    </source>
</reference>